<evidence type="ECO:0000259" key="1">
    <source>
        <dbReference type="PROSITE" id="PS51910"/>
    </source>
</evidence>
<dbReference type="InterPro" id="IPR001223">
    <property type="entry name" value="Glyco_hydro18_cat"/>
</dbReference>
<sequence>MKKRIVPVLAALALIVVLAGIAVIGRLVEKYIPTDERLDASEYFGITEEGQVPLIMQDEIAEEKGIMQDGLLYLDYRAVKDYLNDKFYWDSTESLMLYTTPTELIRIPANETGITVGEESQNTENATVITAGDNVYILADYVQSCTNMEYQVYEEPTRAVIQYKWGTRQVSQMRRSESVRREGGVKSLILTDLEKGDTVTVLDQMETWSQVVTEDGYIGYVRNRTLGDVTEEEQVREFTEPEYTRIQKDYTINLVWHQVTSAESNAALETDIQDMTGVNTISPTWFSVIGNDGSISSLADSTYVETAHQRGLEVWGLVDNFNTEVDITAVLSATTSRQNLISQLIDQALQYDLDGINVDFETLPEEAGEAYIEFIRELSIECRNNSLVLSTDNTVPRDFSAHYDRAAQGEVVDYFIIMGYDEHYVGSEPGSVASLGFEREGIELTIEEGVPADKIISGVPFYTRLWMTSESGEVTSEAIGMNQADETLEANGVTSNWSEETSQDYAEYYDSEGNFYQIWLENENSLAEKAKLVPEYQLAGIAAWKLGFERSSIWEILSSNIS</sequence>
<dbReference type="EMBL" id="DVFT01000203">
    <property type="protein sequence ID" value="HIQ97634.1"/>
    <property type="molecule type" value="Genomic_DNA"/>
</dbReference>
<evidence type="ECO:0000313" key="2">
    <source>
        <dbReference type="EMBL" id="HIQ97634.1"/>
    </source>
</evidence>
<dbReference type="Pfam" id="PF00704">
    <property type="entry name" value="Glyco_hydro_18"/>
    <property type="match status" value="1"/>
</dbReference>
<dbReference type="GO" id="GO:0005975">
    <property type="term" value="P:carbohydrate metabolic process"/>
    <property type="evidence" value="ECO:0007669"/>
    <property type="project" value="InterPro"/>
</dbReference>
<dbReference type="InterPro" id="IPR011583">
    <property type="entry name" value="Chitinase_II/V-like_cat"/>
</dbReference>
<dbReference type="PANTHER" id="PTHR46066">
    <property type="entry name" value="CHITINASE DOMAIN-CONTAINING PROTEIN 1 FAMILY MEMBER"/>
    <property type="match status" value="1"/>
</dbReference>
<feature type="domain" description="GH18" evidence="1">
    <location>
        <begin position="250"/>
        <end position="562"/>
    </location>
</feature>
<evidence type="ECO:0000313" key="3">
    <source>
        <dbReference type="Proteomes" id="UP000886886"/>
    </source>
</evidence>
<dbReference type="PROSITE" id="PS51910">
    <property type="entry name" value="GH18_2"/>
    <property type="match status" value="1"/>
</dbReference>
<dbReference type="GO" id="GO:0008061">
    <property type="term" value="F:chitin binding"/>
    <property type="evidence" value="ECO:0007669"/>
    <property type="project" value="InterPro"/>
</dbReference>
<accession>A0A9D0ZXM3</accession>
<proteinExistence type="predicted"/>
<reference evidence="2" key="1">
    <citation type="submission" date="2020-10" db="EMBL/GenBank/DDBJ databases">
        <authorList>
            <person name="Gilroy R."/>
        </authorList>
    </citation>
    <scope>NUCLEOTIDE SEQUENCE</scope>
    <source>
        <strain evidence="2">ChiSjej3B21-11622</strain>
    </source>
</reference>
<dbReference type="Gene3D" id="2.30.30.40">
    <property type="entry name" value="SH3 Domains"/>
    <property type="match status" value="1"/>
</dbReference>
<dbReference type="Gene3D" id="3.20.20.80">
    <property type="entry name" value="Glycosidases"/>
    <property type="match status" value="1"/>
</dbReference>
<dbReference type="Proteomes" id="UP000886886">
    <property type="component" value="Unassembled WGS sequence"/>
</dbReference>
<protein>
    <submittedName>
        <fullName evidence="2">SH3 domain-containing protein</fullName>
    </submittedName>
</protein>
<reference evidence="2" key="2">
    <citation type="journal article" date="2021" name="PeerJ">
        <title>Extensive microbial diversity within the chicken gut microbiome revealed by metagenomics and culture.</title>
        <authorList>
            <person name="Gilroy R."/>
            <person name="Ravi A."/>
            <person name="Getino M."/>
            <person name="Pursley I."/>
            <person name="Horton D.L."/>
            <person name="Alikhan N.F."/>
            <person name="Baker D."/>
            <person name="Gharbi K."/>
            <person name="Hall N."/>
            <person name="Watson M."/>
            <person name="Adriaenssens E.M."/>
            <person name="Foster-Nyarko E."/>
            <person name="Jarju S."/>
            <person name="Secka A."/>
            <person name="Antonio M."/>
            <person name="Oren A."/>
            <person name="Chaudhuri R.R."/>
            <person name="La Ragione R."/>
            <person name="Hildebrand F."/>
            <person name="Pallen M.J."/>
        </authorList>
    </citation>
    <scope>NUCLEOTIDE SEQUENCE</scope>
    <source>
        <strain evidence="2">ChiSjej3B21-11622</strain>
    </source>
</reference>
<dbReference type="PANTHER" id="PTHR46066:SF2">
    <property type="entry name" value="CHITINASE DOMAIN-CONTAINING PROTEIN 1"/>
    <property type="match status" value="1"/>
</dbReference>
<dbReference type="AlphaFoldDB" id="A0A9D0ZXM3"/>
<name>A0A9D0ZXM3_9FIRM</name>
<dbReference type="Gene3D" id="3.10.50.10">
    <property type="match status" value="1"/>
</dbReference>
<dbReference type="InterPro" id="IPR017853">
    <property type="entry name" value="GH"/>
</dbReference>
<organism evidence="2 3">
    <name type="scientific">Candidatus Limivivens merdigallinarum</name>
    <dbReference type="NCBI Taxonomy" id="2840859"/>
    <lineage>
        <taxon>Bacteria</taxon>
        <taxon>Bacillati</taxon>
        <taxon>Bacillota</taxon>
        <taxon>Clostridia</taxon>
        <taxon>Lachnospirales</taxon>
        <taxon>Lachnospiraceae</taxon>
        <taxon>Lachnospiraceae incertae sedis</taxon>
        <taxon>Candidatus Limivivens</taxon>
    </lineage>
</organism>
<dbReference type="InterPro" id="IPR003646">
    <property type="entry name" value="SH3-like_bac-type"/>
</dbReference>
<dbReference type="SMART" id="SM00636">
    <property type="entry name" value="Glyco_18"/>
    <property type="match status" value="1"/>
</dbReference>
<gene>
    <name evidence="2" type="ORF">IAB26_13885</name>
</gene>
<dbReference type="InterPro" id="IPR029070">
    <property type="entry name" value="Chitinase_insertion_sf"/>
</dbReference>
<dbReference type="Pfam" id="PF08239">
    <property type="entry name" value="SH3_3"/>
    <property type="match status" value="1"/>
</dbReference>
<dbReference type="SUPFAM" id="SSF51445">
    <property type="entry name" value="(Trans)glycosidases"/>
    <property type="match status" value="1"/>
</dbReference>
<comment type="caution">
    <text evidence="2">The sequence shown here is derived from an EMBL/GenBank/DDBJ whole genome shotgun (WGS) entry which is preliminary data.</text>
</comment>